<evidence type="ECO:0000259" key="2">
    <source>
        <dbReference type="Pfam" id="PF23622"/>
    </source>
</evidence>
<dbReference type="InterPro" id="IPR055357">
    <property type="entry name" value="LRR_At1g61320_AtMIF1"/>
</dbReference>
<evidence type="ECO:0000256" key="1">
    <source>
        <dbReference type="SAM" id="MobiDB-lite"/>
    </source>
</evidence>
<organism evidence="3 4">
    <name type="scientific">Flemingia macrophylla</name>
    <dbReference type="NCBI Taxonomy" id="520843"/>
    <lineage>
        <taxon>Eukaryota</taxon>
        <taxon>Viridiplantae</taxon>
        <taxon>Streptophyta</taxon>
        <taxon>Embryophyta</taxon>
        <taxon>Tracheophyta</taxon>
        <taxon>Spermatophyta</taxon>
        <taxon>Magnoliopsida</taxon>
        <taxon>eudicotyledons</taxon>
        <taxon>Gunneridae</taxon>
        <taxon>Pentapetalae</taxon>
        <taxon>rosids</taxon>
        <taxon>fabids</taxon>
        <taxon>Fabales</taxon>
        <taxon>Fabaceae</taxon>
        <taxon>Papilionoideae</taxon>
        <taxon>50 kb inversion clade</taxon>
        <taxon>NPAAA clade</taxon>
        <taxon>indigoferoid/millettioid clade</taxon>
        <taxon>Phaseoleae</taxon>
        <taxon>Flemingia</taxon>
    </lineage>
</organism>
<feature type="domain" description="At1g61320/AtMIF1 LRR" evidence="2">
    <location>
        <begin position="98"/>
        <end position="436"/>
    </location>
</feature>
<dbReference type="Proteomes" id="UP001603857">
    <property type="component" value="Unassembled WGS sequence"/>
</dbReference>
<proteinExistence type="predicted"/>
<feature type="compositionally biased region" description="Basic residues" evidence="1">
    <location>
        <begin position="1"/>
        <end position="11"/>
    </location>
</feature>
<protein>
    <recommendedName>
        <fullName evidence="2">At1g61320/AtMIF1 LRR domain-containing protein</fullName>
    </recommendedName>
</protein>
<feature type="region of interest" description="Disordered" evidence="1">
    <location>
        <begin position="1"/>
        <end position="28"/>
    </location>
</feature>
<dbReference type="PANTHER" id="PTHR34145">
    <property type="entry name" value="OS02G0105600 PROTEIN"/>
    <property type="match status" value="1"/>
</dbReference>
<dbReference type="EMBL" id="JBGMDY010000003">
    <property type="protein sequence ID" value="KAL2341955.1"/>
    <property type="molecule type" value="Genomic_DNA"/>
</dbReference>
<dbReference type="AlphaFoldDB" id="A0ABD1N1I1"/>
<dbReference type="PANTHER" id="PTHR34145:SF54">
    <property type="entry name" value="FBD-ASSOCIATED F-BOX PLANT PROTEIN"/>
    <property type="match status" value="1"/>
</dbReference>
<sequence>MANHRQPKRARRDTLPPADTDSDGDGDSDSTLHPILPYNVIDHIVSFLPFMVATQVCKLSSAFKHAVNFSRSLFFGRDVAVRLTRDNLVKILNRAFDSHLGKEIFTFTLHIDPIEVETSIDKWLRHCANKEIHHLDLYFLRFGYTLNASTVAGFTHLRTLKLVHCTLELPPQNNFHSMSPLQHLILSHVPVTSDMLRLLLDNCRRLQRIHLLHCGGFSRVEINAREHRAFREFRLAACKHLEVLVIDSPTIRSLYYSGPVPRIRIVEAFQLTEAYLNLKPARNRRYLSASELERLAVDIPNVTVLTTSAVIPEALTTRFRGGVFDEARYGFLNLKELQLMMEGGLFCNPYDIVMLMTRCPLLERLFIDMEDYNFECGAYWELHQMPKLEKLDCYFDRLKFIRLKGFKFLQSELNLVNILLKKAINLEALVFVTPKNPHTRLYRAYVPHYSQLFLSWKASQDAKIVLFGHTNDKSRVRPIHSKSWYR</sequence>
<accession>A0ABD1N1I1</accession>
<dbReference type="Pfam" id="PF23622">
    <property type="entry name" value="LRR_At1g61320_AtMIF1"/>
    <property type="match status" value="1"/>
</dbReference>
<dbReference type="SUPFAM" id="SSF52047">
    <property type="entry name" value="RNI-like"/>
    <property type="match status" value="1"/>
</dbReference>
<dbReference type="Gene3D" id="3.80.10.10">
    <property type="entry name" value="Ribonuclease Inhibitor"/>
    <property type="match status" value="1"/>
</dbReference>
<evidence type="ECO:0000313" key="4">
    <source>
        <dbReference type="Proteomes" id="UP001603857"/>
    </source>
</evidence>
<comment type="caution">
    <text evidence="3">The sequence shown here is derived from an EMBL/GenBank/DDBJ whole genome shotgun (WGS) entry which is preliminary data.</text>
</comment>
<gene>
    <name evidence="3" type="ORF">Fmac_009895</name>
</gene>
<keyword evidence="4" id="KW-1185">Reference proteome</keyword>
<dbReference type="InterPro" id="IPR053772">
    <property type="entry name" value="At1g61320/At1g61330-like"/>
</dbReference>
<dbReference type="InterPro" id="IPR032675">
    <property type="entry name" value="LRR_dom_sf"/>
</dbReference>
<name>A0ABD1N1I1_9FABA</name>
<evidence type="ECO:0000313" key="3">
    <source>
        <dbReference type="EMBL" id="KAL2341955.1"/>
    </source>
</evidence>
<reference evidence="3 4" key="1">
    <citation type="submission" date="2024-08" db="EMBL/GenBank/DDBJ databases">
        <title>Insights into the chromosomal genome structure of Flemingia macrophylla.</title>
        <authorList>
            <person name="Ding Y."/>
            <person name="Zhao Y."/>
            <person name="Bi W."/>
            <person name="Wu M."/>
            <person name="Zhao G."/>
            <person name="Gong Y."/>
            <person name="Li W."/>
            <person name="Zhang P."/>
        </authorList>
    </citation>
    <scope>NUCLEOTIDE SEQUENCE [LARGE SCALE GENOMIC DNA]</scope>
    <source>
        <strain evidence="3">DYQJB</strain>
        <tissue evidence="3">Leaf</tissue>
    </source>
</reference>